<accession>A0ABW6U6A9</accession>
<feature type="transmembrane region" description="Helical" evidence="1">
    <location>
        <begin position="76"/>
        <end position="96"/>
    </location>
</feature>
<proteinExistence type="predicted"/>
<feature type="transmembrane region" description="Helical" evidence="1">
    <location>
        <begin position="12"/>
        <end position="31"/>
    </location>
</feature>
<reference evidence="2 3" key="1">
    <citation type="submission" date="2024-10" db="EMBL/GenBank/DDBJ databases">
        <title>The Natural Products Discovery Center: Release of the First 8490 Sequenced Strains for Exploring Actinobacteria Biosynthetic Diversity.</title>
        <authorList>
            <person name="Kalkreuter E."/>
            <person name="Kautsar S.A."/>
            <person name="Yang D."/>
            <person name="Bader C.D."/>
            <person name="Teijaro C.N."/>
            <person name="Fluegel L."/>
            <person name="Davis C.M."/>
            <person name="Simpson J.R."/>
            <person name="Lauterbach L."/>
            <person name="Steele A.D."/>
            <person name="Gui C."/>
            <person name="Meng S."/>
            <person name="Li G."/>
            <person name="Viehrig K."/>
            <person name="Ye F."/>
            <person name="Su P."/>
            <person name="Kiefer A.F."/>
            <person name="Nichols A."/>
            <person name="Cepeda A.J."/>
            <person name="Yan W."/>
            <person name="Fan B."/>
            <person name="Jiang Y."/>
            <person name="Adhikari A."/>
            <person name="Zheng C.-J."/>
            <person name="Schuster L."/>
            <person name="Cowan T.M."/>
            <person name="Smanski M.J."/>
            <person name="Chevrette M.G."/>
            <person name="De Carvalho L.P.S."/>
            <person name="Shen B."/>
        </authorList>
    </citation>
    <scope>NUCLEOTIDE SEQUENCE [LARGE SCALE GENOMIC DNA]</scope>
    <source>
        <strain evidence="2 3">NPDC001650</strain>
    </source>
</reference>
<keyword evidence="1" id="KW-0472">Membrane</keyword>
<feature type="transmembrane region" description="Helical" evidence="1">
    <location>
        <begin position="43"/>
        <end position="69"/>
    </location>
</feature>
<evidence type="ECO:0008006" key="4">
    <source>
        <dbReference type="Google" id="ProtNLM"/>
    </source>
</evidence>
<evidence type="ECO:0000313" key="2">
    <source>
        <dbReference type="EMBL" id="MFF4220355.1"/>
    </source>
</evidence>
<evidence type="ECO:0000256" key="1">
    <source>
        <dbReference type="SAM" id="Phobius"/>
    </source>
</evidence>
<protein>
    <recommendedName>
        <fullName evidence="4">Integral membrane protein</fullName>
    </recommendedName>
</protein>
<sequence>MTRGSRALPVLRAVAGACGVALMGVGMWAAWRGDDPQDPWPVVRWLAGAVLVHDGIVAPLTLLAGLVVVRLRARRAVRGGLLVAASVTAVACPVLFRPGVPQNPSVLPLDYVRNWLFVLALTAAATAVIALAGARARAWARRPRTREGNDGRKTPRGS</sequence>
<gene>
    <name evidence="2" type="ORF">ACFYZM_29390</name>
</gene>
<dbReference type="EMBL" id="JBIAUT010000014">
    <property type="protein sequence ID" value="MFF4220355.1"/>
    <property type="molecule type" value="Genomic_DNA"/>
</dbReference>
<evidence type="ECO:0000313" key="3">
    <source>
        <dbReference type="Proteomes" id="UP001602123"/>
    </source>
</evidence>
<comment type="caution">
    <text evidence="2">The sequence shown here is derived from an EMBL/GenBank/DDBJ whole genome shotgun (WGS) entry which is preliminary data.</text>
</comment>
<name>A0ABW6U6A9_9ACTN</name>
<organism evidence="2 3">
    <name type="scientific">Streptomyces nondiastaticus</name>
    <dbReference type="NCBI Taxonomy" id="3154512"/>
    <lineage>
        <taxon>Bacteria</taxon>
        <taxon>Bacillati</taxon>
        <taxon>Actinomycetota</taxon>
        <taxon>Actinomycetes</taxon>
        <taxon>Kitasatosporales</taxon>
        <taxon>Streptomycetaceae</taxon>
        <taxon>Streptomyces</taxon>
    </lineage>
</organism>
<dbReference type="RefSeq" id="WP_364895408.1">
    <property type="nucleotide sequence ID" value="NZ_JBFAUC010000006.1"/>
</dbReference>
<feature type="transmembrane region" description="Helical" evidence="1">
    <location>
        <begin position="116"/>
        <end position="134"/>
    </location>
</feature>
<dbReference type="Proteomes" id="UP001602123">
    <property type="component" value="Unassembled WGS sequence"/>
</dbReference>
<keyword evidence="3" id="KW-1185">Reference proteome</keyword>
<keyword evidence="1" id="KW-1133">Transmembrane helix</keyword>
<keyword evidence="1" id="KW-0812">Transmembrane</keyword>